<dbReference type="RefSeq" id="WP_238290395.1">
    <property type="nucleotide sequence ID" value="NZ_BPQS01000023.1"/>
</dbReference>
<gene>
    <name evidence="2" type="ORF">QWZ18_04990</name>
</gene>
<proteinExistence type="predicted"/>
<sequence>MPDEQADGRLPGDARLDRVLEAIVGGKDRERARAYIEGLCGDRSRKTVRSIAGSSQPKGRVQLQRFLTDVARDCSILCDQLALEANDLVGGDRACLVVDDIVLPKKGTASVGVARRVDSATGKRANFQALVSLSLASEGKTIPVAIRLVLPRAWIDDPAKRLAAGIPEALSAADDQAAYETDWIVVREIGRLRDLGVRFGVVVAPVHCGTEYFREKLAEWETGWVLPISERDEFYQRENKSTSQGKRHNVKFKAEAERAFDIIHRDSGRQMRRCDWSGKYEPVIAKFQDVSRTKPQRDRHGAMTSPGRVWIWMQSNGRNQSSWWMSNLPPNTAEVRLVDSIRNLWLVREMIERVKGEFGLTAYQGRSWVGLHRHALMVCLAALRECKC</sequence>
<evidence type="ECO:0000259" key="1">
    <source>
        <dbReference type="Pfam" id="PF13546"/>
    </source>
</evidence>
<name>A0ABT8AK99_9HYPH</name>
<dbReference type="PANTHER" id="PTHR33627:SF1">
    <property type="entry name" value="TRANSPOSASE"/>
    <property type="match status" value="1"/>
</dbReference>
<protein>
    <submittedName>
        <fullName evidence="2">IS701 family transposase</fullName>
    </submittedName>
</protein>
<feature type="domain" description="Transposase IS701-like DDE" evidence="1">
    <location>
        <begin position="27"/>
        <end position="253"/>
    </location>
</feature>
<dbReference type="NCBIfam" id="NF033540">
    <property type="entry name" value="transpos_IS701"/>
    <property type="match status" value="1"/>
</dbReference>
<dbReference type="InterPro" id="IPR039365">
    <property type="entry name" value="IS701-like"/>
</dbReference>
<dbReference type="Proteomes" id="UP001244297">
    <property type="component" value="Unassembled WGS sequence"/>
</dbReference>
<dbReference type="EMBL" id="JAUFPT010000013">
    <property type="protein sequence ID" value="MDN3569981.1"/>
    <property type="molecule type" value="Genomic_DNA"/>
</dbReference>
<organism evidence="2 3">
    <name type="scientific">Methylobacterium longum</name>
    <dbReference type="NCBI Taxonomy" id="767694"/>
    <lineage>
        <taxon>Bacteria</taxon>
        <taxon>Pseudomonadati</taxon>
        <taxon>Pseudomonadota</taxon>
        <taxon>Alphaproteobacteria</taxon>
        <taxon>Hyphomicrobiales</taxon>
        <taxon>Methylobacteriaceae</taxon>
        <taxon>Methylobacterium</taxon>
    </lineage>
</organism>
<evidence type="ECO:0000313" key="3">
    <source>
        <dbReference type="Proteomes" id="UP001244297"/>
    </source>
</evidence>
<dbReference type="InterPro" id="IPR038721">
    <property type="entry name" value="IS701-like_DDE_dom"/>
</dbReference>
<keyword evidence="3" id="KW-1185">Reference proteome</keyword>
<dbReference type="Pfam" id="PF13546">
    <property type="entry name" value="DDE_5"/>
    <property type="match status" value="1"/>
</dbReference>
<dbReference type="PANTHER" id="PTHR33627">
    <property type="entry name" value="TRANSPOSASE"/>
    <property type="match status" value="1"/>
</dbReference>
<accession>A0ABT8AK99</accession>
<reference evidence="3" key="1">
    <citation type="journal article" date="2019" name="Int. J. Syst. Evol. Microbiol.">
        <title>The Global Catalogue of Microorganisms (GCM) 10K type strain sequencing project: providing services to taxonomists for standard genome sequencing and annotation.</title>
        <authorList>
            <consortium name="The Broad Institute Genomics Platform"/>
            <consortium name="The Broad Institute Genome Sequencing Center for Infectious Disease"/>
            <person name="Wu L."/>
            <person name="Ma J."/>
        </authorList>
    </citation>
    <scope>NUCLEOTIDE SEQUENCE [LARGE SCALE GENOMIC DNA]</scope>
    <source>
        <strain evidence="3">CECT 7806</strain>
    </source>
</reference>
<comment type="caution">
    <text evidence="2">The sequence shown here is derived from an EMBL/GenBank/DDBJ whole genome shotgun (WGS) entry which is preliminary data.</text>
</comment>
<evidence type="ECO:0000313" key="2">
    <source>
        <dbReference type="EMBL" id="MDN3569981.1"/>
    </source>
</evidence>